<reference evidence="1 2" key="1">
    <citation type="submission" date="2019-04" db="EMBL/GenBank/DDBJ databases">
        <title>Phreatobacter aquaticus sp. nov.</title>
        <authorList>
            <person name="Choi A."/>
        </authorList>
    </citation>
    <scope>NUCLEOTIDE SEQUENCE [LARGE SCALE GENOMIC DNA]</scope>
    <source>
        <strain evidence="1 2">KCTC 52518</strain>
    </source>
</reference>
<dbReference type="EMBL" id="CP039690">
    <property type="protein sequence ID" value="QCI64041.1"/>
    <property type="molecule type" value="Genomic_DNA"/>
</dbReference>
<evidence type="ECO:0000313" key="2">
    <source>
        <dbReference type="Proteomes" id="UP000298781"/>
    </source>
</evidence>
<dbReference type="Proteomes" id="UP000298781">
    <property type="component" value="Chromosome"/>
</dbReference>
<evidence type="ECO:0000313" key="1">
    <source>
        <dbReference type="EMBL" id="QCI64041.1"/>
    </source>
</evidence>
<dbReference type="RefSeq" id="WP_136959497.1">
    <property type="nucleotide sequence ID" value="NZ_CP039690.1"/>
</dbReference>
<keyword evidence="2" id="KW-1185">Reference proteome</keyword>
<accession>A0A4D7AVZ9</accession>
<name>A0A4D7AVZ9_9HYPH</name>
<organism evidence="1 2">
    <name type="scientific">Phreatobacter stygius</name>
    <dbReference type="NCBI Taxonomy" id="1940610"/>
    <lineage>
        <taxon>Bacteria</taxon>
        <taxon>Pseudomonadati</taxon>
        <taxon>Pseudomonadota</taxon>
        <taxon>Alphaproteobacteria</taxon>
        <taxon>Hyphomicrobiales</taxon>
        <taxon>Phreatobacteraceae</taxon>
        <taxon>Phreatobacter</taxon>
    </lineage>
</organism>
<gene>
    <name evidence="1" type="ORF">E8M01_07140</name>
</gene>
<dbReference type="OrthoDB" id="3965347at2"/>
<sequence>MAHFVKWSGPNYHNGAPRISKTIQTIDFNQAFKFGVWGLPDGLEVGPNDPSFGVTTRAEAVVKRDNDITWFDITPRRAGNVLVDIRDSGGASWDMFQLAVKPQKSAQRPMLRGIDYDVSLDTKGISKSWNASLKVVLRIHFKQINPKANPYVTDTSGFKWFTQVWTAKEWNAFIIEFIAQAKRSLNEKFWLKAPAGVSELSTADDASGSTFISNLHCQFDIVPVWDPKGAHQTVEFTKIPKTPANKLPMLPADSTHMNNMVIYKIPSSSLVVGVPGEQHRVPHEVRHLLGLHHVFEGMAVDANAKATANPNYCRLDAANNPHPGCMLSMGVGDGISVLDAKPWQRAAVKWFKALGKGYNFADYDFPPSMTRVLPYRK</sequence>
<proteinExistence type="predicted"/>
<dbReference type="KEGG" id="pstg:E8M01_07140"/>
<dbReference type="AlphaFoldDB" id="A0A4D7AVZ9"/>
<protein>
    <submittedName>
        <fullName evidence="1">Uncharacterized protein</fullName>
    </submittedName>
</protein>